<accession>A0A507FL03</accession>
<feature type="compositionally biased region" description="Low complexity" evidence="1">
    <location>
        <begin position="154"/>
        <end position="165"/>
    </location>
</feature>
<evidence type="ECO:0000256" key="1">
    <source>
        <dbReference type="SAM" id="MobiDB-lite"/>
    </source>
</evidence>
<sequence>MSRVPPGGHSTLSFGYDAPAPVTRSEQRANPLLGGGADGERQPVRKPSYGASLRSNVPLGTASGEMEAMAAPVMRRSHSAKPTKSRVFGDDYDAAPAQPQSAAAPAANRTQSSAIPVESEVKPFTPGKRILKTAANAQQESSLTSDEKFIPGLRQSNNGNRNQSSVDLALEGPSKSVGRLPSGRHLKSVVAANQMQSTFKFGDDSPRAPDFSPKKFNRTGVKMLNPEVTGVARKKSLAEFTGFEAVGIAGGKNAATDRVDPASVETVAGASTGKHRVY</sequence>
<comment type="caution">
    <text evidence="2">The sequence shown here is derived from an EMBL/GenBank/DDBJ whole genome shotgun (WGS) entry which is preliminary data.</text>
</comment>
<evidence type="ECO:0000313" key="2">
    <source>
        <dbReference type="EMBL" id="TPX76315.1"/>
    </source>
</evidence>
<feature type="region of interest" description="Disordered" evidence="1">
    <location>
        <begin position="135"/>
        <end position="166"/>
    </location>
</feature>
<name>A0A507FL03_9FUNG</name>
<protein>
    <submittedName>
        <fullName evidence="2">Uncharacterized protein</fullName>
    </submittedName>
</protein>
<feature type="region of interest" description="Disordered" evidence="1">
    <location>
        <begin position="1"/>
        <end position="114"/>
    </location>
</feature>
<organism evidence="2 3">
    <name type="scientific">Chytriomyces confervae</name>
    <dbReference type="NCBI Taxonomy" id="246404"/>
    <lineage>
        <taxon>Eukaryota</taxon>
        <taxon>Fungi</taxon>
        <taxon>Fungi incertae sedis</taxon>
        <taxon>Chytridiomycota</taxon>
        <taxon>Chytridiomycota incertae sedis</taxon>
        <taxon>Chytridiomycetes</taxon>
        <taxon>Chytridiales</taxon>
        <taxon>Chytriomycetaceae</taxon>
        <taxon>Chytriomyces</taxon>
    </lineage>
</organism>
<feature type="compositionally biased region" description="Low complexity" evidence="1">
    <location>
        <begin position="94"/>
        <end position="114"/>
    </location>
</feature>
<reference evidence="2 3" key="1">
    <citation type="journal article" date="2019" name="Sci. Rep.">
        <title>Comparative genomics of chytrid fungi reveal insights into the obligate biotrophic and pathogenic lifestyle of Synchytrium endobioticum.</title>
        <authorList>
            <person name="van de Vossenberg B.T.L.H."/>
            <person name="Warris S."/>
            <person name="Nguyen H.D.T."/>
            <person name="van Gent-Pelzer M.P.E."/>
            <person name="Joly D.L."/>
            <person name="van de Geest H.C."/>
            <person name="Bonants P.J.M."/>
            <person name="Smith D.S."/>
            <person name="Levesque C.A."/>
            <person name="van der Lee T.A.J."/>
        </authorList>
    </citation>
    <scope>NUCLEOTIDE SEQUENCE [LARGE SCALE GENOMIC DNA]</scope>
    <source>
        <strain evidence="2 3">CBS 675.73</strain>
    </source>
</reference>
<feature type="compositionally biased region" description="Basic residues" evidence="1">
    <location>
        <begin position="75"/>
        <end position="84"/>
    </location>
</feature>
<gene>
    <name evidence="2" type="ORF">CcCBS67573_g02399</name>
</gene>
<keyword evidence="3" id="KW-1185">Reference proteome</keyword>
<feature type="compositionally biased region" description="Polar residues" evidence="1">
    <location>
        <begin position="135"/>
        <end position="144"/>
    </location>
</feature>
<dbReference type="Proteomes" id="UP000320333">
    <property type="component" value="Unassembled WGS sequence"/>
</dbReference>
<dbReference type="EMBL" id="QEAP01000050">
    <property type="protein sequence ID" value="TPX76315.1"/>
    <property type="molecule type" value="Genomic_DNA"/>
</dbReference>
<proteinExistence type="predicted"/>
<dbReference type="OrthoDB" id="2118908at2759"/>
<dbReference type="AlphaFoldDB" id="A0A507FL03"/>
<evidence type="ECO:0000313" key="3">
    <source>
        <dbReference type="Proteomes" id="UP000320333"/>
    </source>
</evidence>